<dbReference type="PROSITE" id="PS52048">
    <property type="entry name" value="UCH_DOMAIN"/>
    <property type="match status" value="1"/>
</dbReference>
<reference evidence="15" key="1">
    <citation type="submission" date="2021-10" db="EMBL/GenBank/DDBJ databases">
        <title>Tropical sea cucumber genome reveals ecological adaptation and Cuvierian tubules defense mechanism.</title>
        <authorList>
            <person name="Chen T."/>
        </authorList>
    </citation>
    <scope>NUCLEOTIDE SEQUENCE</scope>
    <source>
        <strain evidence="15">Nanhai2018</strain>
        <tissue evidence="15">Muscle</tissue>
    </source>
</reference>
<dbReference type="PANTHER" id="PTHR10589:SF28">
    <property type="entry name" value="UBIQUITIN CARBOXYL-TERMINAL HYDROLASE BAP1"/>
    <property type="match status" value="1"/>
</dbReference>
<evidence type="ECO:0000256" key="12">
    <source>
        <dbReference type="SAM" id="Coils"/>
    </source>
</evidence>
<dbReference type="GO" id="GO:0005634">
    <property type="term" value="C:nucleus"/>
    <property type="evidence" value="ECO:0007669"/>
    <property type="project" value="UniProtKB-SubCell"/>
</dbReference>
<feature type="active site" description="Nucleophile" evidence="10">
    <location>
        <position position="90"/>
    </location>
</feature>
<dbReference type="CDD" id="cd09617">
    <property type="entry name" value="Peptidase_C12_UCH37_BAP1"/>
    <property type="match status" value="1"/>
</dbReference>
<evidence type="ECO:0000256" key="11">
    <source>
        <dbReference type="RuleBase" id="RU361215"/>
    </source>
</evidence>
<dbReference type="InterPro" id="IPR038765">
    <property type="entry name" value="Papain-like_cys_pep_sf"/>
</dbReference>
<name>A0A9Q1CNC9_HOLLE</name>
<feature type="compositionally biased region" description="Low complexity" evidence="13">
    <location>
        <begin position="508"/>
        <end position="523"/>
    </location>
</feature>
<sequence length="731" mass="83001">MNEGWLELESDPGLFTLLVQEFGVKGVQVEEIYDLQKPLDGIVYGFIFLFKWIEERRARRKVTVDDEACVRDEGILKEMFFAHQVVPDSCATHALLSILLNCPCDVQLGKTLAEFKDFTRNFSPESKGYAIGNMPEIAKVHNSHAHPEPPRLPEKQSSGLTKTTSGDTFHFVSYVPIKDRLFELDGLKPFPIDHGPWGEKEDWTEKFRRVIAERLENEGGESDIRFNLMAVVSDRLSSFEQKLNTLRTNRQIIHQAIQRLIREEQQKIEDIRKKELLKQGIQEDVKPAIDDDKKEDAGFTMETKETSNSDENKPVAPVQSPPKEQPPEMVDEVKVEESSDSHHHRHHHKRKKRKKKHHSKSKKKMEVIPISNRLPPALDNHNYAKSLPSADDASSASTESETEGDVVSNSDASKQADTSSTSSESQVPDPLKREILDSDAPKREPSPASPSQQESMKKETKFMPPCASSDVAKPLTIQTLFDKSVPPSSPFSNYSTDSASEVGSAFNSPIRSSNHSRASSPNSLKVTKFQQWKASSYTEERKKLEEVIEMLEKDKERIQRIENEEANLEMRKRRLDSGGKELRSGLVTSPTVKSAALKKQEEASSVASKSLDASSELDGTSPFTPRELLDLMKSVEDEIQQYEQKIQDEKEKRTKYKIDDCRRTHNYDPFLFTFLSMLAEQGKLNSLIEKHSQIKSRKGLSRGKLTRRKSTSKRKQRPSGDKMKKKSGKNR</sequence>
<feature type="coiled-coil region" evidence="12">
    <location>
        <begin position="632"/>
        <end position="659"/>
    </location>
</feature>
<evidence type="ECO:0000256" key="7">
    <source>
        <dbReference type="ARBA" id="ARBA00022807"/>
    </source>
</evidence>
<dbReference type="Pfam" id="PF01088">
    <property type="entry name" value="Peptidase_C12"/>
    <property type="match status" value="1"/>
</dbReference>
<dbReference type="InterPro" id="IPR041507">
    <property type="entry name" value="UCH_C"/>
</dbReference>
<keyword evidence="7 10" id="KW-0788">Thiol protease</keyword>
<feature type="domain" description="UCH catalytic" evidence="14">
    <location>
        <begin position="4"/>
        <end position="233"/>
    </location>
</feature>
<comment type="similarity">
    <text evidence="3">Belongs to the peptidase C12 family. BAP1 subfamily.</text>
</comment>
<feature type="compositionally biased region" description="Polar residues" evidence="13">
    <location>
        <begin position="155"/>
        <end position="164"/>
    </location>
</feature>
<accession>A0A9Q1CNC9</accession>
<dbReference type="Pfam" id="PF18031">
    <property type="entry name" value="UCH_C"/>
    <property type="match status" value="1"/>
</dbReference>
<evidence type="ECO:0000256" key="8">
    <source>
        <dbReference type="ARBA" id="ARBA00022853"/>
    </source>
</evidence>
<keyword evidence="16" id="KW-1185">Reference proteome</keyword>
<dbReference type="EC" id="3.4.19.12" evidence="11"/>
<feature type="compositionally biased region" description="Polar residues" evidence="13">
    <location>
        <begin position="490"/>
        <end position="507"/>
    </location>
</feature>
<feature type="region of interest" description="Disordered" evidence="13">
    <location>
        <begin position="572"/>
        <end position="629"/>
    </location>
</feature>
<feature type="compositionally biased region" description="Basic residues" evidence="13">
    <location>
        <begin position="342"/>
        <end position="363"/>
    </location>
</feature>
<feature type="region of interest" description="Disordered" evidence="13">
    <location>
        <begin position="142"/>
        <end position="164"/>
    </location>
</feature>
<feature type="region of interest" description="Disordered" evidence="13">
    <location>
        <begin position="481"/>
        <end position="525"/>
    </location>
</feature>
<evidence type="ECO:0000259" key="14">
    <source>
        <dbReference type="PROSITE" id="PS52048"/>
    </source>
</evidence>
<dbReference type="Gene3D" id="1.20.58.860">
    <property type="match status" value="1"/>
</dbReference>
<dbReference type="GO" id="GO:0006511">
    <property type="term" value="P:ubiquitin-dependent protein catabolic process"/>
    <property type="evidence" value="ECO:0007669"/>
    <property type="project" value="UniProtKB-UniRule"/>
</dbReference>
<evidence type="ECO:0000256" key="13">
    <source>
        <dbReference type="SAM" id="MobiDB-lite"/>
    </source>
</evidence>
<protein>
    <recommendedName>
        <fullName evidence="11">Ubiquitin carboxyl-terminal hydrolase</fullName>
        <ecNumber evidence="11">3.4.19.12</ecNumber>
    </recommendedName>
</protein>
<keyword evidence="6 10" id="KW-0378">Hydrolase</keyword>
<evidence type="ECO:0000256" key="4">
    <source>
        <dbReference type="ARBA" id="ARBA00022670"/>
    </source>
</evidence>
<feature type="compositionally biased region" description="Basic and acidic residues" evidence="13">
    <location>
        <begin position="430"/>
        <end position="445"/>
    </location>
</feature>
<feature type="compositionally biased region" description="Low complexity" evidence="13">
    <location>
        <begin position="603"/>
        <end position="614"/>
    </location>
</feature>
<feature type="site" description="Transition state stabilizer" evidence="10">
    <location>
        <position position="84"/>
    </location>
</feature>
<evidence type="ECO:0000313" key="16">
    <source>
        <dbReference type="Proteomes" id="UP001152320"/>
    </source>
</evidence>
<evidence type="ECO:0000256" key="5">
    <source>
        <dbReference type="ARBA" id="ARBA00022786"/>
    </source>
</evidence>
<feature type="compositionally biased region" description="Low complexity" evidence="13">
    <location>
        <begin position="389"/>
        <end position="399"/>
    </location>
</feature>
<evidence type="ECO:0000256" key="1">
    <source>
        <dbReference type="ARBA" id="ARBA00000707"/>
    </source>
</evidence>
<dbReference type="SUPFAM" id="SSF54001">
    <property type="entry name" value="Cysteine proteinases"/>
    <property type="match status" value="1"/>
</dbReference>
<dbReference type="PROSITE" id="PS52049">
    <property type="entry name" value="ULD"/>
    <property type="match status" value="1"/>
</dbReference>
<keyword evidence="8" id="KW-0156">Chromatin regulator</keyword>
<evidence type="ECO:0000256" key="10">
    <source>
        <dbReference type="PROSITE-ProRule" id="PRU01393"/>
    </source>
</evidence>
<dbReference type="PRINTS" id="PR00707">
    <property type="entry name" value="UBCTHYDRLASE"/>
</dbReference>
<feature type="site" description="Important for enzyme activity" evidence="10">
    <location>
        <position position="185"/>
    </location>
</feature>
<keyword evidence="12" id="KW-0175">Coiled coil</keyword>
<keyword evidence="5 10" id="KW-0833">Ubl conjugation pathway</keyword>
<dbReference type="GO" id="GO:0005737">
    <property type="term" value="C:cytoplasm"/>
    <property type="evidence" value="ECO:0007669"/>
    <property type="project" value="TreeGrafter"/>
</dbReference>
<dbReference type="Gene3D" id="3.40.532.10">
    <property type="entry name" value="Peptidase C12, ubiquitin carboxyl-terminal hydrolase"/>
    <property type="match status" value="1"/>
</dbReference>
<dbReference type="GO" id="GO:0006325">
    <property type="term" value="P:chromatin organization"/>
    <property type="evidence" value="ECO:0007669"/>
    <property type="project" value="UniProtKB-KW"/>
</dbReference>
<feature type="compositionally biased region" description="Basic residues" evidence="13">
    <location>
        <begin position="693"/>
        <end position="731"/>
    </location>
</feature>
<feature type="region of interest" description="Disordered" evidence="13">
    <location>
        <begin position="690"/>
        <end position="731"/>
    </location>
</feature>
<keyword evidence="4 10" id="KW-0645">Protease</keyword>
<organism evidence="15 16">
    <name type="scientific">Holothuria leucospilota</name>
    <name type="common">Black long sea cucumber</name>
    <name type="synonym">Mertensiothuria leucospilota</name>
    <dbReference type="NCBI Taxonomy" id="206669"/>
    <lineage>
        <taxon>Eukaryota</taxon>
        <taxon>Metazoa</taxon>
        <taxon>Echinodermata</taxon>
        <taxon>Eleutherozoa</taxon>
        <taxon>Echinozoa</taxon>
        <taxon>Holothuroidea</taxon>
        <taxon>Aspidochirotacea</taxon>
        <taxon>Aspidochirotida</taxon>
        <taxon>Holothuriidae</taxon>
        <taxon>Holothuria</taxon>
    </lineage>
</organism>
<feature type="compositionally biased region" description="Polar residues" evidence="13">
    <location>
        <begin position="407"/>
        <end position="426"/>
    </location>
</feature>
<dbReference type="GO" id="GO:0016579">
    <property type="term" value="P:protein deubiquitination"/>
    <property type="evidence" value="ECO:0007669"/>
    <property type="project" value="TreeGrafter"/>
</dbReference>
<keyword evidence="9" id="KW-0539">Nucleus</keyword>
<dbReference type="InterPro" id="IPR001578">
    <property type="entry name" value="Peptidase_C12_UCH"/>
</dbReference>
<dbReference type="PANTHER" id="PTHR10589">
    <property type="entry name" value="UBIQUITIN CARBOXYL-TERMINAL HYDROLASE"/>
    <property type="match status" value="1"/>
</dbReference>
<comment type="catalytic activity">
    <reaction evidence="1 10 11">
        <text>Thiol-dependent hydrolysis of ester, thioester, amide, peptide and isopeptide bonds formed by the C-terminal Gly of ubiquitin (a 76-residue protein attached to proteins as an intracellular targeting signal).</text>
        <dbReference type="EC" id="3.4.19.12"/>
    </reaction>
</comment>
<evidence type="ECO:0000256" key="3">
    <source>
        <dbReference type="ARBA" id="ARBA00007182"/>
    </source>
</evidence>
<proteinExistence type="inferred from homology"/>
<feature type="compositionally biased region" description="Basic and acidic residues" evidence="13">
    <location>
        <begin position="145"/>
        <end position="154"/>
    </location>
</feature>
<comment type="subcellular location">
    <subcellularLocation>
        <location evidence="2">Nucleus</location>
    </subcellularLocation>
</comment>
<comment type="caution">
    <text evidence="15">The sequence shown here is derived from an EMBL/GenBank/DDBJ whole genome shotgun (WGS) entry which is preliminary data.</text>
</comment>
<feature type="compositionally biased region" description="Basic and acidic residues" evidence="13">
    <location>
        <begin position="331"/>
        <end position="341"/>
    </location>
</feature>
<evidence type="ECO:0000256" key="2">
    <source>
        <dbReference type="ARBA" id="ARBA00004123"/>
    </source>
</evidence>
<evidence type="ECO:0000256" key="6">
    <source>
        <dbReference type="ARBA" id="ARBA00022801"/>
    </source>
</evidence>
<evidence type="ECO:0000313" key="15">
    <source>
        <dbReference type="EMBL" id="KAJ8047840.1"/>
    </source>
</evidence>
<dbReference type="EMBL" id="JAIZAY010000002">
    <property type="protein sequence ID" value="KAJ8047840.1"/>
    <property type="molecule type" value="Genomic_DNA"/>
</dbReference>
<dbReference type="GO" id="GO:0004843">
    <property type="term" value="F:cysteine-type deubiquitinase activity"/>
    <property type="evidence" value="ECO:0007669"/>
    <property type="project" value="UniProtKB-UniRule"/>
</dbReference>
<evidence type="ECO:0000256" key="9">
    <source>
        <dbReference type="ARBA" id="ARBA00023242"/>
    </source>
</evidence>
<dbReference type="InterPro" id="IPR036959">
    <property type="entry name" value="Peptidase_C12_UCH_sf"/>
</dbReference>
<feature type="compositionally biased region" description="Basic and acidic residues" evidence="13">
    <location>
        <begin position="301"/>
        <end position="313"/>
    </location>
</feature>
<feature type="region of interest" description="Disordered" evidence="13">
    <location>
        <begin position="301"/>
        <end position="469"/>
    </location>
</feature>
<dbReference type="FunFam" id="3.40.532.10:FF:000002">
    <property type="entry name" value="Ubiquitin carboxyl-terminal hydrolase"/>
    <property type="match status" value="1"/>
</dbReference>
<dbReference type="Proteomes" id="UP001152320">
    <property type="component" value="Chromosome 2"/>
</dbReference>
<gene>
    <name evidence="15" type="ORF">HOLleu_06950</name>
</gene>
<dbReference type="AlphaFoldDB" id="A0A9Q1CNC9"/>
<feature type="active site" description="Proton donor" evidence="10">
    <location>
        <position position="170"/>
    </location>
</feature>
<dbReference type="OrthoDB" id="1924260at2759"/>